<dbReference type="AlphaFoldDB" id="A0A6N7EML6"/>
<comment type="caution">
    <text evidence="1">The sequence shown here is derived from an EMBL/GenBank/DDBJ whole genome shotgun (WGS) entry which is preliminary data.</text>
</comment>
<dbReference type="InterPro" id="IPR036170">
    <property type="entry name" value="YezG-like_sf"/>
</dbReference>
<evidence type="ECO:0000313" key="2">
    <source>
        <dbReference type="Proteomes" id="UP000437709"/>
    </source>
</evidence>
<keyword evidence="2" id="KW-1185">Reference proteome</keyword>
<proteinExistence type="predicted"/>
<accession>A0A6N7EML6</accession>
<evidence type="ECO:0000313" key="1">
    <source>
        <dbReference type="EMBL" id="MPV36484.1"/>
    </source>
</evidence>
<organism evidence="1 2">
    <name type="scientific">Georgenia subflava</name>
    <dbReference type="NCBI Taxonomy" id="1622177"/>
    <lineage>
        <taxon>Bacteria</taxon>
        <taxon>Bacillati</taxon>
        <taxon>Actinomycetota</taxon>
        <taxon>Actinomycetes</taxon>
        <taxon>Micrococcales</taxon>
        <taxon>Bogoriellaceae</taxon>
        <taxon>Georgenia</taxon>
    </lineage>
</organism>
<reference evidence="1 2" key="1">
    <citation type="submission" date="2019-10" db="EMBL/GenBank/DDBJ databases">
        <title>Georgenia wutianyii sp. nov. and Georgenia yuyongxinii sp. nov. isolated from plateau pika (Ochotona curzoniae) in the Qinghai-Tibet plateau of China.</title>
        <authorList>
            <person name="Tian Z."/>
        </authorList>
    </citation>
    <scope>NUCLEOTIDE SEQUENCE [LARGE SCALE GENOMIC DNA]</scope>
    <source>
        <strain evidence="1 2">JCM 19765</strain>
    </source>
</reference>
<sequence>MHIAEGVRHPGHHAGWRGGIYRSSGELLGGTVALYSDAPQGPPWRLGGRDGRPVYELEVPLTDLDSLISVSVEATWQGRGYGIIAVAPDGVAAGYVDIPDGHVGEYAETAARQGATLRWVDRGEVHLDVSLQFVENLRESSVSDVKRAIEERVRDEPRRRAEQARRETVTQELETRARAAHERRRQELVGAVAELLRAHLPTGWQRVRTTATIVGYDRRVRVDVAYEGREEPVPPPEGLVALLRDLKHLDHNRVEGTWLSAELEILPTGESSARTVRDSEPSVMPPISEDDFDAELFTYGRRADHIPDWWSRKLPR</sequence>
<dbReference type="Proteomes" id="UP000437709">
    <property type="component" value="Unassembled WGS sequence"/>
</dbReference>
<dbReference type="OrthoDB" id="6957847at2"/>
<dbReference type="EMBL" id="WHPC01000012">
    <property type="protein sequence ID" value="MPV36484.1"/>
    <property type="molecule type" value="Genomic_DNA"/>
</dbReference>
<protein>
    <submittedName>
        <fullName evidence="1">Uncharacterized protein</fullName>
    </submittedName>
</protein>
<dbReference type="RefSeq" id="WP_152193336.1">
    <property type="nucleotide sequence ID" value="NZ_VUKD01000001.1"/>
</dbReference>
<dbReference type="SUPFAM" id="SSF160424">
    <property type="entry name" value="BH3703-like"/>
    <property type="match status" value="1"/>
</dbReference>
<gene>
    <name evidence="1" type="ORF">GB881_05355</name>
</gene>
<name>A0A6N7EML6_9MICO</name>